<organism evidence="2 3">
    <name type="scientific">Aplosporella prunicola CBS 121167</name>
    <dbReference type="NCBI Taxonomy" id="1176127"/>
    <lineage>
        <taxon>Eukaryota</taxon>
        <taxon>Fungi</taxon>
        <taxon>Dikarya</taxon>
        <taxon>Ascomycota</taxon>
        <taxon>Pezizomycotina</taxon>
        <taxon>Dothideomycetes</taxon>
        <taxon>Dothideomycetes incertae sedis</taxon>
        <taxon>Botryosphaeriales</taxon>
        <taxon>Aplosporellaceae</taxon>
        <taxon>Aplosporella</taxon>
    </lineage>
</organism>
<dbReference type="RefSeq" id="XP_033392853.1">
    <property type="nucleotide sequence ID" value="XM_033535051.1"/>
</dbReference>
<keyword evidence="3" id="KW-1185">Reference proteome</keyword>
<name>A0A6A6B1J6_9PEZI</name>
<dbReference type="EMBL" id="ML995506">
    <property type="protein sequence ID" value="KAF2137135.1"/>
    <property type="molecule type" value="Genomic_DNA"/>
</dbReference>
<feature type="compositionally biased region" description="Polar residues" evidence="1">
    <location>
        <begin position="11"/>
        <end position="22"/>
    </location>
</feature>
<evidence type="ECO:0000313" key="2">
    <source>
        <dbReference type="EMBL" id="KAF2137135.1"/>
    </source>
</evidence>
<feature type="region of interest" description="Disordered" evidence="1">
    <location>
        <begin position="30"/>
        <end position="49"/>
    </location>
</feature>
<evidence type="ECO:0000256" key="1">
    <source>
        <dbReference type="SAM" id="MobiDB-lite"/>
    </source>
</evidence>
<feature type="region of interest" description="Disordered" evidence="1">
    <location>
        <begin position="1"/>
        <end position="25"/>
    </location>
</feature>
<gene>
    <name evidence="2" type="ORF">K452DRAFT_112966</name>
</gene>
<reference evidence="2" key="1">
    <citation type="journal article" date="2020" name="Stud. Mycol.">
        <title>101 Dothideomycetes genomes: a test case for predicting lifestyles and emergence of pathogens.</title>
        <authorList>
            <person name="Haridas S."/>
            <person name="Albert R."/>
            <person name="Binder M."/>
            <person name="Bloem J."/>
            <person name="Labutti K."/>
            <person name="Salamov A."/>
            <person name="Andreopoulos B."/>
            <person name="Baker S."/>
            <person name="Barry K."/>
            <person name="Bills G."/>
            <person name="Bluhm B."/>
            <person name="Cannon C."/>
            <person name="Castanera R."/>
            <person name="Culley D."/>
            <person name="Daum C."/>
            <person name="Ezra D."/>
            <person name="Gonzalez J."/>
            <person name="Henrissat B."/>
            <person name="Kuo A."/>
            <person name="Liang C."/>
            <person name="Lipzen A."/>
            <person name="Lutzoni F."/>
            <person name="Magnuson J."/>
            <person name="Mondo S."/>
            <person name="Nolan M."/>
            <person name="Ohm R."/>
            <person name="Pangilinan J."/>
            <person name="Park H.-J."/>
            <person name="Ramirez L."/>
            <person name="Alfaro M."/>
            <person name="Sun H."/>
            <person name="Tritt A."/>
            <person name="Yoshinaga Y."/>
            <person name="Zwiers L.-H."/>
            <person name="Turgeon B."/>
            <person name="Goodwin S."/>
            <person name="Spatafora J."/>
            <person name="Crous P."/>
            <person name="Grigoriev I."/>
        </authorList>
    </citation>
    <scope>NUCLEOTIDE SEQUENCE</scope>
    <source>
        <strain evidence="2">CBS 121167</strain>
    </source>
</reference>
<protein>
    <submittedName>
        <fullName evidence="2">Uncharacterized protein</fullName>
    </submittedName>
</protein>
<evidence type="ECO:0000313" key="3">
    <source>
        <dbReference type="Proteomes" id="UP000799438"/>
    </source>
</evidence>
<feature type="region of interest" description="Disordered" evidence="1">
    <location>
        <begin position="85"/>
        <end position="114"/>
    </location>
</feature>
<dbReference type="GeneID" id="54292545"/>
<dbReference type="Proteomes" id="UP000799438">
    <property type="component" value="Unassembled WGS sequence"/>
</dbReference>
<feature type="compositionally biased region" description="Basic residues" evidence="1">
    <location>
        <begin position="1"/>
        <end position="10"/>
    </location>
</feature>
<proteinExistence type="predicted"/>
<sequence>MSEKKKRSINLKHNFTLPNQSSNKRHKTIFISPTNRQPPPTNPSTVKPITRLHPTNLFLSSASQQPNAQNQKTIPTVLNRLLFYPQSQAQAPRRNPTLRTKKKSLPSRTPSAQT</sequence>
<accession>A0A6A6B1J6</accession>
<dbReference type="AlphaFoldDB" id="A0A6A6B1J6"/>